<dbReference type="Proteomes" id="UP000593567">
    <property type="component" value="Unassembled WGS sequence"/>
</dbReference>
<sequence>MRSLKAHMDVHYLLAFCPCGELTVTWEPSSRLTRTTFPDFFNVIRPLIYKTLLLAVLSQGFPLHHDVNPDFWALIPDRYRQLEPGSASPPRPNRRQEGNKANRTPSASSFTPRHINPTRSGVHRLRRLQVGFGQVVPQLLAVMTGMKQLKDSVTWQKGAEQITADLLSRDSYFDSPNYQQLPEHIFHIDSQNNDAPVCDDLINNIRTATAQDNELMTLTNLIKHDWNIADCTTHDKYKHFQDELSIDNGIVYKGLRAIIPKALQRNVLAWHHQ</sequence>
<organism evidence="2 3">
    <name type="scientific">Bugula neritina</name>
    <name type="common">Brown bryozoan</name>
    <name type="synonym">Sertularia neritina</name>
    <dbReference type="NCBI Taxonomy" id="10212"/>
    <lineage>
        <taxon>Eukaryota</taxon>
        <taxon>Metazoa</taxon>
        <taxon>Spiralia</taxon>
        <taxon>Lophotrochozoa</taxon>
        <taxon>Bryozoa</taxon>
        <taxon>Gymnolaemata</taxon>
        <taxon>Cheilostomatida</taxon>
        <taxon>Flustrina</taxon>
        <taxon>Buguloidea</taxon>
        <taxon>Bugulidae</taxon>
        <taxon>Bugula</taxon>
    </lineage>
</organism>
<dbReference type="EMBL" id="VXIV02003299">
    <property type="protein sequence ID" value="KAF6018521.1"/>
    <property type="molecule type" value="Genomic_DNA"/>
</dbReference>
<protein>
    <submittedName>
        <fullName evidence="2">Uncharacterized protein</fullName>
    </submittedName>
</protein>
<evidence type="ECO:0000256" key="1">
    <source>
        <dbReference type="SAM" id="MobiDB-lite"/>
    </source>
</evidence>
<proteinExistence type="predicted"/>
<accession>A0A7J7IYL8</accession>
<name>A0A7J7IYL8_BUGNE</name>
<feature type="region of interest" description="Disordered" evidence="1">
    <location>
        <begin position="83"/>
        <end position="118"/>
    </location>
</feature>
<dbReference type="OrthoDB" id="10053647at2759"/>
<feature type="compositionally biased region" description="Polar residues" evidence="1">
    <location>
        <begin position="101"/>
        <end position="111"/>
    </location>
</feature>
<reference evidence="2" key="1">
    <citation type="submission" date="2020-06" db="EMBL/GenBank/DDBJ databases">
        <title>Draft genome of Bugula neritina, a colonial animal packing powerful symbionts and potential medicines.</title>
        <authorList>
            <person name="Rayko M."/>
        </authorList>
    </citation>
    <scope>NUCLEOTIDE SEQUENCE [LARGE SCALE GENOMIC DNA]</scope>
    <source>
        <strain evidence="2">Kwan_BN1</strain>
    </source>
</reference>
<evidence type="ECO:0000313" key="3">
    <source>
        <dbReference type="Proteomes" id="UP000593567"/>
    </source>
</evidence>
<evidence type="ECO:0000313" key="2">
    <source>
        <dbReference type="EMBL" id="KAF6018521.1"/>
    </source>
</evidence>
<keyword evidence="3" id="KW-1185">Reference proteome</keyword>
<gene>
    <name evidence="2" type="ORF">EB796_023170</name>
</gene>
<comment type="caution">
    <text evidence="2">The sequence shown here is derived from an EMBL/GenBank/DDBJ whole genome shotgun (WGS) entry which is preliminary data.</text>
</comment>
<dbReference type="AlphaFoldDB" id="A0A7J7IYL8"/>